<evidence type="ECO:0008006" key="5">
    <source>
        <dbReference type="Google" id="ProtNLM"/>
    </source>
</evidence>
<proteinExistence type="predicted"/>
<evidence type="ECO:0000313" key="4">
    <source>
        <dbReference type="Proteomes" id="UP001326715"/>
    </source>
</evidence>
<evidence type="ECO:0000313" key="3">
    <source>
        <dbReference type="Proteomes" id="UP000183788"/>
    </source>
</evidence>
<accession>A0A1K1RJU0</accession>
<dbReference type="InterPro" id="IPR036736">
    <property type="entry name" value="ACP-like_sf"/>
</dbReference>
<reference evidence="1 3" key="1">
    <citation type="submission" date="2016-11" db="EMBL/GenBank/DDBJ databases">
        <authorList>
            <person name="Jaros S."/>
            <person name="Januszkiewicz K."/>
            <person name="Wedrychowicz H."/>
        </authorList>
    </citation>
    <scope>NUCLEOTIDE SEQUENCE [LARGE SCALE GENOMIC DNA]</scope>
    <source>
        <strain evidence="1 3">DSM 784</strain>
    </source>
</reference>
<protein>
    <recommendedName>
        <fullName evidence="5">Acyl carrier protein</fullName>
    </recommendedName>
</protein>
<dbReference type="Proteomes" id="UP000183788">
    <property type="component" value="Unassembled WGS sequence"/>
</dbReference>
<dbReference type="EMBL" id="FPIZ01000012">
    <property type="protein sequence ID" value="SFW72530.1"/>
    <property type="molecule type" value="Genomic_DNA"/>
</dbReference>
<keyword evidence="4" id="KW-1185">Reference proteome</keyword>
<dbReference type="Gene3D" id="1.10.1200.10">
    <property type="entry name" value="ACP-like"/>
    <property type="match status" value="1"/>
</dbReference>
<dbReference type="OrthoDB" id="674220at2"/>
<gene>
    <name evidence="1" type="ORF">SAMN05661012_03952</name>
    <name evidence="2" type="ORF">SR876_19365</name>
</gene>
<dbReference type="AlphaFoldDB" id="A0A1K1RJU0"/>
<dbReference type="STRING" id="1004.SAMN05661012_03952"/>
<dbReference type="EMBL" id="CP140154">
    <property type="protein sequence ID" value="WQG87081.1"/>
    <property type="molecule type" value="Genomic_DNA"/>
</dbReference>
<dbReference type="RefSeq" id="WP_072362938.1">
    <property type="nucleotide sequence ID" value="NZ_CBHWAX010000132.1"/>
</dbReference>
<name>A0A1K1RJU0_9BACT</name>
<dbReference type="Proteomes" id="UP001326715">
    <property type="component" value="Chromosome"/>
</dbReference>
<evidence type="ECO:0000313" key="2">
    <source>
        <dbReference type="EMBL" id="WQG87081.1"/>
    </source>
</evidence>
<organism evidence="1 3">
    <name type="scientific">Chitinophaga sancti</name>
    <dbReference type="NCBI Taxonomy" id="1004"/>
    <lineage>
        <taxon>Bacteria</taxon>
        <taxon>Pseudomonadati</taxon>
        <taxon>Bacteroidota</taxon>
        <taxon>Chitinophagia</taxon>
        <taxon>Chitinophagales</taxon>
        <taxon>Chitinophagaceae</taxon>
        <taxon>Chitinophaga</taxon>
    </lineage>
</organism>
<sequence>MEHIVIEQKVKEVLISVLNLNKTVDELSNDQALFGNDENPGLFDDSLAVLEVTSVLMAEFELEASDFGEESFKTVGTLAQRIYDVLHLAVV</sequence>
<dbReference type="SUPFAM" id="SSF47336">
    <property type="entry name" value="ACP-like"/>
    <property type="match status" value="1"/>
</dbReference>
<evidence type="ECO:0000313" key="1">
    <source>
        <dbReference type="EMBL" id="SFW72530.1"/>
    </source>
</evidence>
<reference evidence="2 4" key="2">
    <citation type="submission" date="2023-11" db="EMBL/GenBank/DDBJ databases">
        <title>MicrobeMod: A computational toolkit for identifying prokaryotic methylation and restriction-modification with nanopore sequencing.</title>
        <authorList>
            <person name="Crits-Christoph A."/>
            <person name="Kang S.C."/>
            <person name="Lee H."/>
            <person name="Ostrov N."/>
        </authorList>
    </citation>
    <scope>NUCLEOTIDE SEQUENCE [LARGE SCALE GENOMIC DNA]</scope>
    <source>
        <strain evidence="2 4">ATCC 23090</strain>
    </source>
</reference>